<proteinExistence type="predicted"/>
<dbReference type="PROSITE" id="PS51096">
    <property type="entry name" value="PTS_EIIA_TYPE_4"/>
    <property type="match status" value="1"/>
</dbReference>
<dbReference type="Pfam" id="PF00874">
    <property type="entry name" value="PRD"/>
    <property type="match status" value="1"/>
</dbReference>
<dbReference type="InterPro" id="IPR036634">
    <property type="entry name" value="PRD_sf"/>
</dbReference>
<reference evidence="8 9" key="1">
    <citation type="submission" date="2020-11" db="EMBL/GenBank/DDBJ databases">
        <title>Fusibacter basophilias sp. nov.</title>
        <authorList>
            <person name="Qiu D."/>
        </authorList>
    </citation>
    <scope>NUCLEOTIDE SEQUENCE [LARGE SCALE GENOMIC DNA]</scope>
    <source>
        <strain evidence="8 9">Q10-2</strain>
    </source>
</reference>
<evidence type="ECO:0000313" key="9">
    <source>
        <dbReference type="Proteomes" id="UP000614200"/>
    </source>
</evidence>
<keyword evidence="9" id="KW-1185">Reference proteome</keyword>
<evidence type="ECO:0000313" key="8">
    <source>
        <dbReference type="EMBL" id="MBF4692523.1"/>
    </source>
</evidence>
<evidence type="ECO:0000259" key="5">
    <source>
        <dbReference type="PROSITE" id="PS50045"/>
    </source>
</evidence>
<evidence type="ECO:0000259" key="7">
    <source>
        <dbReference type="PROSITE" id="PS51372"/>
    </source>
</evidence>
<accession>A0ABR9ZQU8</accession>
<dbReference type="SUPFAM" id="SSF63520">
    <property type="entry name" value="PTS-regulatory domain, PRD"/>
    <property type="match status" value="1"/>
</dbReference>
<dbReference type="PANTHER" id="PTHR32071:SF38">
    <property type="entry name" value="PSP OPERON TRANSCRIPTIONAL ACTIVATOR"/>
    <property type="match status" value="1"/>
</dbReference>
<evidence type="ECO:0000256" key="1">
    <source>
        <dbReference type="ARBA" id="ARBA00022679"/>
    </source>
</evidence>
<keyword evidence="1" id="KW-0808">Transferase</keyword>
<feature type="domain" description="Sigma-54 factor interaction" evidence="5">
    <location>
        <begin position="78"/>
        <end position="312"/>
    </location>
</feature>
<dbReference type="SUPFAM" id="SSF52540">
    <property type="entry name" value="P-loop containing nucleoside triphosphate hydrolases"/>
    <property type="match status" value="1"/>
</dbReference>
<dbReference type="InterPro" id="IPR004701">
    <property type="entry name" value="PTS_EIIA_man-typ"/>
</dbReference>
<dbReference type="Proteomes" id="UP000614200">
    <property type="component" value="Unassembled WGS sequence"/>
</dbReference>
<name>A0ABR9ZQU8_9FIRM</name>
<protein>
    <submittedName>
        <fullName evidence="8">Sigma 54-interacting transcriptional regulator</fullName>
    </submittedName>
</protein>
<dbReference type="Gene3D" id="3.40.50.510">
    <property type="entry name" value="Phosphotransferase system, mannose-type IIA component"/>
    <property type="match status" value="1"/>
</dbReference>
<evidence type="ECO:0000256" key="4">
    <source>
        <dbReference type="ARBA" id="ARBA00023125"/>
    </source>
</evidence>
<dbReference type="PROSITE" id="PS50045">
    <property type="entry name" value="SIGMA54_INTERACT_4"/>
    <property type="match status" value="1"/>
</dbReference>
<dbReference type="PROSITE" id="PS00675">
    <property type="entry name" value="SIGMA54_INTERACT_1"/>
    <property type="match status" value="1"/>
</dbReference>
<dbReference type="Pfam" id="PF03610">
    <property type="entry name" value="EIIA-man"/>
    <property type="match status" value="1"/>
</dbReference>
<dbReference type="InterPro" id="IPR011608">
    <property type="entry name" value="PRD"/>
</dbReference>
<feature type="domain" description="PRD" evidence="7">
    <location>
        <begin position="777"/>
        <end position="880"/>
    </location>
</feature>
<dbReference type="EMBL" id="JADKNH010000003">
    <property type="protein sequence ID" value="MBF4692523.1"/>
    <property type="molecule type" value="Genomic_DNA"/>
</dbReference>
<dbReference type="InterPro" id="IPR036390">
    <property type="entry name" value="WH_DNA-bd_sf"/>
</dbReference>
<organism evidence="8 9">
    <name type="scientific">Fusibacter ferrireducens</name>
    <dbReference type="NCBI Taxonomy" id="2785058"/>
    <lineage>
        <taxon>Bacteria</taxon>
        <taxon>Bacillati</taxon>
        <taxon>Bacillota</taxon>
        <taxon>Clostridia</taxon>
        <taxon>Eubacteriales</taxon>
        <taxon>Eubacteriales Family XII. Incertae Sedis</taxon>
        <taxon>Fusibacter</taxon>
    </lineage>
</organism>
<dbReference type="Pfam" id="PF00158">
    <property type="entry name" value="Sigma54_activat"/>
    <property type="match status" value="1"/>
</dbReference>
<dbReference type="InterPro" id="IPR025662">
    <property type="entry name" value="Sigma_54_int_dom_ATP-bd_1"/>
</dbReference>
<comment type="caution">
    <text evidence="8">The sequence shown here is derived from an EMBL/GenBank/DDBJ whole genome shotgun (WGS) entry which is preliminary data.</text>
</comment>
<dbReference type="InterPro" id="IPR003593">
    <property type="entry name" value="AAA+_ATPase"/>
</dbReference>
<dbReference type="InterPro" id="IPR002078">
    <property type="entry name" value="Sigma_54_int"/>
</dbReference>
<dbReference type="PANTHER" id="PTHR32071">
    <property type="entry name" value="TRANSCRIPTIONAL REGULATORY PROTEIN"/>
    <property type="match status" value="1"/>
</dbReference>
<dbReference type="RefSeq" id="WP_194700768.1">
    <property type="nucleotide sequence ID" value="NZ_JADKNH010000003.1"/>
</dbReference>
<dbReference type="SUPFAM" id="SSF53062">
    <property type="entry name" value="PTS system fructose IIA component-like"/>
    <property type="match status" value="1"/>
</dbReference>
<keyword evidence="2" id="KW-0547">Nucleotide-binding</keyword>
<dbReference type="SMART" id="SM00382">
    <property type="entry name" value="AAA"/>
    <property type="match status" value="1"/>
</dbReference>
<evidence type="ECO:0000259" key="6">
    <source>
        <dbReference type="PROSITE" id="PS51096"/>
    </source>
</evidence>
<gene>
    <name evidence="8" type="ORF">ISU02_05310</name>
</gene>
<dbReference type="InterPro" id="IPR036662">
    <property type="entry name" value="PTS_EIIA_man-typ_sf"/>
</dbReference>
<dbReference type="InterPro" id="IPR027417">
    <property type="entry name" value="P-loop_NTPase"/>
</dbReference>
<feature type="domain" description="PTS EIIA type-4" evidence="6">
    <location>
        <begin position="523"/>
        <end position="652"/>
    </location>
</feature>
<keyword evidence="3" id="KW-0067">ATP-binding</keyword>
<dbReference type="Gene3D" id="3.40.50.300">
    <property type="entry name" value="P-loop containing nucleotide triphosphate hydrolases"/>
    <property type="match status" value="1"/>
</dbReference>
<dbReference type="Gene3D" id="1.10.1790.10">
    <property type="entry name" value="PRD domain"/>
    <property type="match status" value="1"/>
</dbReference>
<evidence type="ECO:0000256" key="2">
    <source>
        <dbReference type="ARBA" id="ARBA00022741"/>
    </source>
</evidence>
<dbReference type="PROSITE" id="PS51372">
    <property type="entry name" value="PRD_2"/>
    <property type="match status" value="1"/>
</dbReference>
<dbReference type="SUPFAM" id="SSF46785">
    <property type="entry name" value="Winged helix' DNA-binding domain"/>
    <property type="match status" value="1"/>
</dbReference>
<keyword evidence="4" id="KW-0238">DNA-binding</keyword>
<dbReference type="CDD" id="cd00009">
    <property type="entry name" value="AAA"/>
    <property type="match status" value="1"/>
</dbReference>
<evidence type="ECO:0000256" key="3">
    <source>
        <dbReference type="ARBA" id="ARBA00022840"/>
    </source>
</evidence>
<sequence length="880" mass="100310">MKAQEELYQKLLSLLDQYNHLGGITASELAEHVSLKRSVVSLYLNQLCEQGRLQKTLMRPVRFNRIQFIPSKDVFKRFIGYSGSHLNQISQCKSAVMYPPDGLPIIITGDSGVGKSYLASLIYEYALSKEVIPPEAPYVELNCADYANNPELLSSMLFGHTEGAFTGATKNKKGLLDAANGGYLFLDEIHRLSSENQEKLFLFMDKGKFRRLGENDHWHSSHVRFIFATTEDTNTHLIGTFLRRIPIRIHLLNYKSRPIMEKLDLIESLYQNEAIQIQKNLLVHEQLINKLLSMEATGNIGTLNNAIKISIANAYNNQSTTEQLILTKEHLVYETNEIKSSELIQTPTHFFGIAFRSHTEKQISTQLYHEFKDKIWTIANHTDFFEADPIAMIKQIIDEIDRFMTNFSFYTQEVDKNYLKLNEQKLLSKIDTCIHLVQTTYGIELHTSIIELLKKICIYIISHDGQLTFSESLLAKIVYANNTQFRISEKISASILENTSVDSNTLFALIYYILEPQNFSVNTIEGIIIAHGESTATSIASVANVLCKDYIFEPFDMPINISNAEIIKQVNAYLKNIDTRKGVILLVDMGSLQTLYEPIKNHLNGELLIVNNLSTLMAIDIGLKIQTHIPFQQIIETTQNAYISETKFYEGLTLGNNVIISCISGIGIAQKIKSIFDGVLLPNQLDILTIEYQELKRLIQSSSKTQLNHTQLIITTTPISTHPIPSVNIENILNMSEVNIFRVALKQILSAAQLDQITENIIKLFSIEGIKDHLSFLNPNVIISEVSEVIKKYEDYYQVSFEHHIRLNLLMHISIMVERLILHELKDIEDDYKPSSAQNKFVHLSKRAFNTIEKKYHFTVPKSELLLIFEILEDSLTYAN</sequence>